<dbReference type="PROSITE" id="PS50206">
    <property type="entry name" value="RHODANESE_3"/>
    <property type="match status" value="1"/>
</dbReference>
<organism evidence="2 3">
    <name type="scientific">Alicyclobacillus sacchari</name>
    <dbReference type="NCBI Taxonomy" id="392010"/>
    <lineage>
        <taxon>Bacteria</taxon>
        <taxon>Bacillati</taxon>
        <taxon>Bacillota</taxon>
        <taxon>Bacilli</taxon>
        <taxon>Bacillales</taxon>
        <taxon>Alicyclobacillaceae</taxon>
        <taxon>Alicyclobacillus</taxon>
    </lineage>
</organism>
<dbReference type="OrthoDB" id="9800872at2"/>
<dbReference type="PANTHER" id="PTHR43031:SF17">
    <property type="entry name" value="SULFURTRANSFERASE YTWF-RELATED"/>
    <property type="match status" value="1"/>
</dbReference>
<reference evidence="2 3" key="1">
    <citation type="submission" date="2019-03" db="EMBL/GenBank/DDBJ databases">
        <title>Genomic Encyclopedia of Type Strains, Phase IV (KMG-IV): sequencing the most valuable type-strain genomes for metagenomic binning, comparative biology and taxonomic classification.</title>
        <authorList>
            <person name="Goeker M."/>
        </authorList>
    </citation>
    <scope>NUCLEOTIDE SEQUENCE [LARGE SCALE GENOMIC DNA]</scope>
    <source>
        <strain evidence="2 3">DSM 17974</strain>
    </source>
</reference>
<protein>
    <submittedName>
        <fullName evidence="2">Rhodanese-related sulfurtransferase</fullName>
    </submittedName>
</protein>
<dbReference type="AlphaFoldDB" id="A0A4R8LNH6"/>
<gene>
    <name evidence="2" type="ORF">C7445_108145</name>
</gene>
<proteinExistence type="predicted"/>
<comment type="caution">
    <text evidence="2">The sequence shown here is derived from an EMBL/GenBank/DDBJ whole genome shotgun (WGS) entry which is preliminary data.</text>
</comment>
<accession>A0A4R8LNH6</accession>
<dbReference type="PANTHER" id="PTHR43031">
    <property type="entry name" value="FAD-DEPENDENT OXIDOREDUCTASE"/>
    <property type="match status" value="1"/>
</dbReference>
<dbReference type="CDD" id="cd00158">
    <property type="entry name" value="RHOD"/>
    <property type="match status" value="1"/>
</dbReference>
<dbReference type="SUPFAM" id="SSF52821">
    <property type="entry name" value="Rhodanese/Cell cycle control phosphatase"/>
    <property type="match status" value="1"/>
</dbReference>
<name>A0A4R8LNH6_9BACL</name>
<dbReference type="GO" id="GO:0016740">
    <property type="term" value="F:transferase activity"/>
    <property type="evidence" value="ECO:0007669"/>
    <property type="project" value="UniProtKB-KW"/>
</dbReference>
<sequence length="105" mass="11703">MFGRSKVRNIIPIDLEERLKRGDKLQIIDVREPSEVASGRIPGAVNIPLGQLPQRFGEIDRTRETVVVCRSGMRSTKACKFLAGQGYDNVWNLMGGMSGWRGSVQ</sequence>
<dbReference type="SMART" id="SM00450">
    <property type="entry name" value="RHOD"/>
    <property type="match status" value="1"/>
</dbReference>
<evidence type="ECO:0000259" key="1">
    <source>
        <dbReference type="PROSITE" id="PS50206"/>
    </source>
</evidence>
<dbReference type="InterPro" id="IPR050229">
    <property type="entry name" value="GlpE_sulfurtransferase"/>
</dbReference>
<evidence type="ECO:0000313" key="3">
    <source>
        <dbReference type="Proteomes" id="UP000294581"/>
    </source>
</evidence>
<evidence type="ECO:0000313" key="2">
    <source>
        <dbReference type="EMBL" id="TDY45321.1"/>
    </source>
</evidence>
<dbReference type="Proteomes" id="UP000294581">
    <property type="component" value="Unassembled WGS sequence"/>
</dbReference>
<keyword evidence="3" id="KW-1185">Reference proteome</keyword>
<dbReference type="EMBL" id="SORF01000008">
    <property type="protein sequence ID" value="TDY45321.1"/>
    <property type="molecule type" value="Genomic_DNA"/>
</dbReference>
<dbReference type="Pfam" id="PF00581">
    <property type="entry name" value="Rhodanese"/>
    <property type="match status" value="1"/>
</dbReference>
<keyword evidence="2" id="KW-0808">Transferase</keyword>
<dbReference type="InterPro" id="IPR036873">
    <property type="entry name" value="Rhodanese-like_dom_sf"/>
</dbReference>
<dbReference type="InterPro" id="IPR001763">
    <property type="entry name" value="Rhodanese-like_dom"/>
</dbReference>
<dbReference type="RefSeq" id="WP_134159850.1">
    <property type="nucleotide sequence ID" value="NZ_SORF01000008.1"/>
</dbReference>
<dbReference type="Gene3D" id="3.40.250.10">
    <property type="entry name" value="Rhodanese-like domain"/>
    <property type="match status" value="1"/>
</dbReference>
<feature type="domain" description="Rhodanese" evidence="1">
    <location>
        <begin position="21"/>
        <end position="105"/>
    </location>
</feature>